<gene>
    <name evidence="1" type="ORF">HW450_08685</name>
</gene>
<protein>
    <submittedName>
        <fullName evidence="1">Uncharacterized protein</fullName>
    </submittedName>
</protein>
<organism evidence="1 2">
    <name type="scientific">Corynebacterium hindlerae</name>
    <dbReference type="NCBI Taxonomy" id="699041"/>
    <lineage>
        <taxon>Bacteria</taxon>
        <taxon>Bacillati</taxon>
        <taxon>Actinomycetota</taxon>
        <taxon>Actinomycetes</taxon>
        <taxon>Mycobacteriales</taxon>
        <taxon>Corynebacteriaceae</taxon>
        <taxon>Corynebacterium</taxon>
    </lineage>
</organism>
<proteinExistence type="predicted"/>
<sequence>MSGKLHSGDLVDLTVAVKIGKYRDPLLVILIVCIRTKVPALGANAATTLNT</sequence>
<dbReference type="AlphaFoldDB" id="A0A7G5FCV0"/>
<reference evidence="1 2" key="1">
    <citation type="submission" date="2020-07" db="EMBL/GenBank/DDBJ databases">
        <title>non toxigenic Corynebacterium sp. nov from a clinical source.</title>
        <authorList>
            <person name="Bernier A.-M."/>
            <person name="Bernard K."/>
        </authorList>
    </citation>
    <scope>NUCLEOTIDE SEQUENCE [LARGE SCALE GENOMIC DNA]</scope>
    <source>
        <strain evidence="2">NML 93-0612</strain>
    </source>
</reference>
<keyword evidence="2" id="KW-1185">Reference proteome</keyword>
<name>A0A7G5FCV0_9CORY</name>
<dbReference type="Proteomes" id="UP000515570">
    <property type="component" value="Chromosome"/>
</dbReference>
<evidence type="ECO:0000313" key="1">
    <source>
        <dbReference type="EMBL" id="QMV84441.1"/>
    </source>
</evidence>
<dbReference type="RefSeq" id="WP_182385250.1">
    <property type="nucleotide sequence ID" value="NZ_CP059833.1"/>
</dbReference>
<accession>A0A7G5FCV0</accession>
<dbReference type="EMBL" id="CP059833">
    <property type="protein sequence ID" value="QMV84441.1"/>
    <property type="molecule type" value="Genomic_DNA"/>
</dbReference>
<evidence type="ECO:0000313" key="2">
    <source>
        <dbReference type="Proteomes" id="UP000515570"/>
    </source>
</evidence>